<protein>
    <recommendedName>
        <fullName evidence="1">nitrile hydratase</fullName>
        <ecNumber evidence="1">4.2.1.84</ecNumber>
    </recommendedName>
</protein>
<dbReference type="Gene3D" id="1.10.472.20">
    <property type="entry name" value="Nitrile hydratase, beta subunit"/>
    <property type="match status" value="1"/>
</dbReference>
<dbReference type="RefSeq" id="WP_207787278.1">
    <property type="nucleotide sequence ID" value="NZ_QEKW01000009.1"/>
</dbReference>
<reference evidence="7 8" key="1">
    <citation type="submission" date="2018-04" db="EMBL/GenBank/DDBJ databases">
        <title>Genomic Encyclopedia of Type Strains, Phase IV (KMG-IV): sequencing the most valuable type-strain genomes for metagenomic binning, comparative biology and taxonomic classification.</title>
        <authorList>
            <person name="Goeker M."/>
        </authorList>
    </citation>
    <scope>NUCLEOTIDE SEQUENCE [LARGE SCALE GENOMIC DNA]</scope>
    <source>
        <strain evidence="7 8">DSM 45771</strain>
    </source>
</reference>
<dbReference type="InterPro" id="IPR024690">
    <property type="entry name" value="CN_hydtase_beta_dom_C"/>
</dbReference>
<sequence>MGNSAMGDLSSQLRVALHRVQDWAYPDQIDHEAFRAYMKTSHDVGGEPDAPALFEDKEEEQWELNTFVTCEVLGWRGIWTSEERRRIGNVDLGRTNYLGLPYYGRWLWAIARCLVDKRHITLGELIERVSEVRERYVDGTGGPVDATPRATGDTEAVPRNRHHREAVGKGDPQCFSGTGGTPGFAVGDEVVVRELPTIFYTRTQEYLRGKRGTVAKVSYESLAPEDEAFDREDQEPEWFYIVRFRMADLWEAYTGCATDTLQAEISERWLRRAA</sequence>
<dbReference type="InterPro" id="IPR042262">
    <property type="entry name" value="CN_hydtase_beta_C"/>
</dbReference>
<feature type="domain" description="Nitrile hydratase beta subunit-like N-terminal" evidence="6">
    <location>
        <begin position="38"/>
        <end position="145"/>
    </location>
</feature>
<evidence type="ECO:0000256" key="4">
    <source>
        <dbReference type="SAM" id="MobiDB-lite"/>
    </source>
</evidence>
<keyword evidence="8" id="KW-1185">Reference proteome</keyword>
<evidence type="ECO:0000256" key="2">
    <source>
        <dbReference type="ARBA" id="ARBA00023239"/>
    </source>
</evidence>
<proteinExistence type="predicted"/>
<dbReference type="SUPFAM" id="SSF50090">
    <property type="entry name" value="Electron transport accessory proteins"/>
    <property type="match status" value="1"/>
</dbReference>
<accession>A0A2U1F7L5</accession>
<evidence type="ECO:0000256" key="3">
    <source>
        <dbReference type="ARBA" id="ARBA00044877"/>
    </source>
</evidence>
<gene>
    <name evidence="7" type="ORF">C8D89_10947</name>
</gene>
<comment type="caution">
    <text evidence="7">The sequence shown here is derived from an EMBL/GenBank/DDBJ whole genome shotgun (WGS) entry which is preliminary data.</text>
</comment>
<evidence type="ECO:0000313" key="7">
    <source>
        <dbReference type="EMBL" id="PVZ08164.1"/>
    </source>
</evidence>
<dbReference type="InterPro" id="IPR049054">
    <property type="entry name" value="CN_hydtase_beta-like_N"/>
</dbReference>
<evidence type="ECO:0000256" key="1">
    <source>
        <dbReference type="ARBA" id="ARBA00013079"/>
    </source>
</evidence>
<feature type="region of interest" description="Disordered" evidence="4">
    <location>
        <begin position="139"/>
        <end position="174"/>
    </location>
</feature>
<evidence type="ECO:0000259" key="6">
    <source>
        <dbReference type="Pfam" id="PF21006"/>
    </source>
</evidence>
<dbReference type="EMBL" id="QEKW01000009">
    <property type="protein sequence ID" value="PVZ08164.1"/>
    <property type="molecule type" value="Genomic_DNA"/>
</dbReference>
<evidence type="ECO:0000313" key="8">
    <source>
        <dbReference type="Proteomes" id="UP000245639"/>
    </source>
</evidence>
<dbReference type="GO" id="GO:0018822">
    <property type="term" value="F:nitrile hydratase activity"/>
    <property type="evidence" value="ECO:0007669"/>
    <property type="project" value="UniProtKB-EC"/>
</dbReference>
<comment type="catalytic activity">
    <reaction evidence="3">
        <text>an aliphatic primary amide = an aliphatic nitrile + H2O</text>
        <dbReference type="Rhea" id="RHEA:12673"/>
        <dbReference type="ChEBI" id="CHEBI:15377"/>
        <dbReference type="ChEBI" id="CHEBI:65285"/>
        <dbReference type="ChEBI" id="CHEBI:80291"/>
        <dbReference type="EC" id="4.2.1.84"/>
    </reaction>
</comment>
<dbReference type="Gene3D" id="2.30.30.50">
    <property type="match status" value="1"/>
</dbReference>
<dbReference type="Pfam" id="PF21006">
    <property type="entry name" value="NHase_beta_N"/>
    <property type="match status" value="1"/>
</dbReference>
<organism evidence="7 8">
    <name type="scientific">Actinomycetospora cinnamomea</name>
    <dbReference type="NCBI Taxonomy" id="663609"/>
    <lineage>
        <taxon>Bacteria</taxon>
        <taxon>Bacillati</taxon>
        <taxon>Actinomycetota</taxon>
        <taxon>Actinomycetes</taxon>
        <taxon>Pseudonocardiales</taxon>
        <taxon>Pseudonocardiaceae</taxon>
        <taxon>Actinomycetospora</taxon>
    </lineage>
</organism>
<keyword evidence="2" id="KW-0456">Lyase</keyword>
<dbReference type="Proteomes" id="UP000245639">
    <property type="component" value="Unassembled WGS sequence"/>
</dbReference>
<dbReference type="Pfam" id="PF02211">
    <property type="entry name" value="NHase_beta_C"/>
    <property type="match status" value="1"/>
</dbReference>
<name>A0A2U1F7L5_9PSEU</name>
<dbReference type="EC" id="4.2.1.84" evidence="1"/>
<evidence type="ECO:0000259" key="5">
    <source>
        <dbReference type="Pfam" id="PF02211"/>
    </source>
</evidence>
<dbReference type="InterPro" id="IPR008990">
    <property type="entry name" value="Elect_transpt_acc-like_dom_sf"/>
</dbReference>
<dbReference type="AlphaFoldDB" id="A0A2U1F7L5"/>
<feature type="domain" description="Nitrile hydratase beta subunit" evidence="5">
    <location>
        <begin position="181"/>
        <end position="271"/>
    </location>
</feature>